<feature type="transmembrane region" description="Helical" evidence="1">
    <location>
        <begin position="41"/>
        <end position="60"/>
    </location>
</feature>
<organism evidence="2 3">
    <name type="scientific">Vibrio ouci</name>
    <dbReference type="NCBI Taxonomy" id="2499078"/>
    <lineage>
        <taxon>Bacteria</taxon>
        <taxon>Pseudomonadati</taxon>
        <taxon>Pseudomonadota</taxon>
        <taxon>Gammaproteobacteria</taxon>
        <taxon>Vibrionales</taxon>
        <taxon>Vibrionaceae</taxon>
        <taxon>Vibrio</taxon>
    </lineage>
</organism>
<keyword evidence="3" id="KW-1185">Reference proteome</keyword>
<dbReference type="RefSeq" id="WP_134837610.1">
    <property type="nucleotide sequence ID" value="NZ_SATR01000102.1"/>
</dbReference>
<proteinExistence type="predicted"/>
<keyword evidence="1" id="KW-0812">Transmembrane</keyword>
<keyword evidence="1" id="KW-0472">Membrane</keyword>
<feature type="transmembrane region" description="Helical" evidence="1">
    <location>
        <begin position="72"/>
        <end position="94"/>
    </location>
</feature>
<evidence type="ECO:0000313" key="2">
    <source>
        <dbReference type="EMBL" id="TFH89174.1"/>
    </source>
</evidence>
<reference evidence="2 3" key="1">
    <citation type="submission" date="2019-01" db="EMBL/GenBank/DDBJ databases">
        <title>Vibrio BEI176 sp. nov, a marine bacterium isolated from China: eastern marignal seas.</title>
        <authorList>
            <person name="Li B."/>
        </authorList>
    </citation>
    <scope>NUCLEOTIDE SEQUENCE [LARGE SCALE GENOMIC DNA]</scope>
    <source>
        <strain evidence="2 3">BEI176</strain>
    </source>
</reference>
<gene>
    <name evidence="2" type="ORF">ELS82_23670</name>
</gene>
<dbReference type="EMBL" id="SATR01000102">
    <property type="protein sequence ID" value="TFH89174.1"/>
    <property type="molecule type" value="Genomic_DNA"/>
</dbReference>
<evidence type="ECO:0000256" key="1">
    <source>
        <dbReference type="SAM" id="Phobius"/>
    </source>
</evidence>
<dbReference type="OrthoDB" id="6506297at2"/>
<dbReference type="Pfam" id="PF19865">
    <property type="entry name" value="DUF6338"/>
    <property type="match status" value="1"/>
</dbReference>
<name>A0A4Y8W8Q2_9VIBR</name>
<evidence type="ECO:0000313" key="3">
    <source>
        <dbReference type="Proteomes" id="UP000297753"/>
    </source>
</evidence>
<feature type="transmembrane region" description="Helical" evidence="1">
    <location>
        <begin position="12"/>
        <end position="29"/>
    </location>
</feature>
<keyword evidence="1" id="KW-1133">Transmembrane helix</keyword>
<dbReference type="InterPro" id="IPR045919">
    <property type="entry name" value="DUF6338"/>
</dbReference>
<dbReference type="AlphaFoldDB" id="A0A4Y8W8Q2"/>
<dbReference type="Proteomes" id="UP000297753">
    <property type="component" value="Unassembled WGS sequence"/>
</dbReference>
<sequence length="210" mass="24087">MDIWEIDKLLLFIAFIIPGFVAIKFYGLLHPNDKLDSSKQVIDSLAYSCVCYALVGIPIIELREHIEKLDFWLLWLLVFGVLLVLPCLLALAFSKVRQLEVFQKNAPHPIQKPWDFVFQQRKWYWVIVELTDGKRIGGKFAGDSFASSYPAAEQIYLEECWHIDNEDTFIRPRAGTLGILIGSSKIKTIEFFEYDTGEQTDDSESTGSTE</sequence>
<accession>A0A4Y8W8Q2</accession>
<protein>
    <submittedName>
        <fullName evidence="2">Uncharacterized protein</fullName>
    </submittedName>
</protein>
<comment type="caution">
    <text evidence="2">The sequence shown here is derived from an EMBL/GenBank/DDBJ whole genome shotgun (WGS) entry which is preliminary data.</text>
</comment>